<dbReference type="AlphaFoldDB" id="A0A290Q7K0"/>
<dbReference type="Pfam" id="PF01370">
    <property type="entry name" value="Epimerase"/>
    <property type="match status" value="1"/>
</dbReference>
<reference evidence="2 3" key="1">
    <citation type="submission" date="2017-09" db="EMBL/GenBank/DDBJ databases">
        <title>Complete genome sequence of Verrucomicrobial strain HZ-65, isolated from freshwater.</title>
        <authorList>
            <person name="Choi A."/>
        </authorList>
    </citation>
    <scope>NUCLEOTIDE SEQUENCE [LARGE SCALE GENOMIC DNA]</scope>
    <source>
        <strain evidence="2 3">HZ-65</strain>
    </source>
</reference>
<dbReference type="KEGG" id="vbh:CMV30_12040"/>
<dbReference type="EMBL" id="CP023344">
    <property type="protein sequence ID" value="ATC64629.1"/>
    <property type="molecule type" value="Genomic_DNA"/>
</dbReference>
<evidence type="ECO:0000259" key="1">
    <source>
        <dbReference type="Pfam" id="PF01370"/>
    </source>
</evidence>
<keyword evidence="3" id="KW-1185">Reference proteome</keyword>
<accession>A0A290Q7K0</accession>
<dbReference type="InterPro" id="IPR036291">
    <property type="entry name" value="NAD(P)-bd_dom_sf"/>
</dbReference>
<dbReference type="InterPro" id="IPR001509">
    <property type="entry name" value="Epimerase_deHydtase"/>
</dbReference>
<dbReference type="Gene3D" id="3.40.50.720">
    <property type="entry name" value="NAD(P)-binding Rossmann-like Domain"/>
    <property type="match status" value="1"/>
</dbReference>
<evidence type="ECO:0000313" key="2">
    <source>
        <dbReference type="EMBL" id="ATC64629.1"/>
    </source>
</evidence>
<dbReference type="SUPFAM" id="SSF51735">
    <property type="entry name" value="NAD(P)-binding Rossmann-fold domains"/>
    <property type="match status" value="1"/>
</dbReference>
<dbReference type="OrthoDB" id="9785845at2"/>
<gene>
    <name evidence="2" type="ORF">CMV30_12040</name>
</gene>
<name>A0A290Q7K0_9BACT</name>
<sequence length="343" mass="37434">MSDSNPAAEGIDQFLANPPPLALNAVKELHGDYIILGVGGKMGTTLALMLRRALDQTGRSHAKVMGVSRFSHVETRATLESQGVQTISCDLAEPDQVALLPRAENVLYLAGQKFGTADSPDATWVQNTVVPALVARHFRSSRIVVFSTGCVYPFADTAGNGCNEQTPVAFIGDYASSCVGRERIFSHYARTFGTRVLLFRLNYAVELRYGVLVDIAMKVNREEPIDVSTGWLNCIYQSDACARAIACLELTSNPPRILNITGAEKLSVRQLAEEFGRRLQRTPIIRGQEEPTAWLADASESMTLFGPPSLSVETLITMVAAYVRGHGPTLEKPTHFETRSGQF</sequence>
<proteinExistence type="predicted"/>
<dbReference type="Proteomes" id="UP000217265">
    <property type="component" value="Chromosome"/>
</dbReference>
<feature type="domain" description="NAD-dependent epimerase/dehydratase" evidence="1">
    <location>
        <begin position="34"/>
        <end position="201"/>
    </location>
</feature>
<organism evidence="2 3">
    <name type="scientific">Nibricoccus aquaticus</name>
    <dbReference type="NCBI Taxonomy" id="2576891"/>
    <lineage>
        <taxon>Bacteria</taxon>
        <taxon>Pseudomonadati</taxon>
        <taxon>Verrucomicrobiota</taxon>
        <taxon>Opitutia</taxon>
        <taxon>Opitutales</taxon>
        <taxon>Opitutaceae</taxon>
        <taxon>Nibricoccus</taxon>
    </lineage>
</organism>
<dbReference type="RefSeq" id="WP_096056260.1">
    <property type="nucleotide sequence ID" value="NZ_CP023344.1"/>
</dbReference>
<protein>
    <submittedName>
        <fullName evidence="2">Epimerase</fullName>
    </submittedName>
</protein>
<evidence type="ECO:0000313" key="3">
    <source>
        <dbReference type="Proteomes" id="UP000217265"/>
    </source>
</evidence>